<dbReference type="InterPro" id="IPR029063">
    <property type="entry name" value="SAM-dependent_MTases_sf"/>
</dbReference>
<keyword evidence="2" id="KW-0489">Methyltransferase</keyword>
<dbReference type="Pfam" id="PF08241">
    <property type="entry name" value="Methyltransf_11"/>
    <property type="match status" value="1"/>
</dbReference>
<dbReference type="Gene3D" id="3.40.50.150">
    <property type="entry name" value="Vaccinia Virus protein VP39"/>
    <property type="match status" value="1"/>
</dbReference>
<evidence type="ECO:0000259" key="1">
    <source>
        <dbReference type="Pfam" id="PF08241"/>
    </source>
</evidence>
<dbReference type="InterPro" id="IPR013216">
    <property type="entry name" value="Methyltransf_11"/>
</dbReference>
<feature type="domain" description="Methyltransferase type 11" evidence="1">
    <location>
        <begin position="17"/>
        <end position="84"/>
    </location>
</feature>
<dbReference type="EMBL" id="JAENHO010000018">
    <property type="protein sequence ID" value="MBL7261314.1"/>
    <property type="molecule type" value="Genomic_DNA"/>
</dbReference>
<dbReference type="Proteomes" id="UP000598996">
    <property type="component" value="Unassembled WGS sequence"/>
</dbReference>
<comment type="caution">
    <text evidence="2">The sequence shown here is derived from an EMBL/GenBank/DDBJ whole genome shotgun (WGS) entry which is preliminary data.</text>
</comment>
<gene>
    <name evidence="2" type="ORF">JKJ07_44220</name>
</gene>
<keyword evidence="3" id="KW-1185">Reference proteome</keyword>
<reference evidence="2 3" key="1">
    <citation type="submission" date="2021-01" db="EMBL/GenBank/DDBJ databases">
        <title>Actinoplanes sp. nov. LDG1-01 isolated from lichen.</title>
        <authorList>
            <person name="Saeng-In P."/>
            <person name="Phongsopitanun W."/>
            <person name="Kanchanasin P."/>
            <person name="Yuki M."/>
            <person name="Kudo T."/>
            <person name="Ohkuma M."/>
            <person name="Tanasupawat S."/>
        </authorList>
    </citation>
    <scope>NUCLEOTIDE SEQUENCE [LARGE SCALE GENOMIC DNA]</scope>
    <source>
        <strain evidence="2 3">LDG1-01</strain>
    </source>
</reference>
<organism evidence="2 3">
    <name type="scientific">Paractinoplanes lichenicola</name>
    <dbReference type="NCBI Taxonomy" id="2802976"/>
    <lineage>
        <taxon>Bacteria</taxon>
        <taxon>Bacillati</taxon>
        <taxon>Actinomycetota</taxon>
        <taxon>Actinomycetes</taxon>
        <taxon>Micromonosporales</taxon>
        <taxon>Micromonosporaceae</taxon>
        <taxon>Paractinoplanes</taxon>
    </lineage>
</organism>
<protein>
    <submittedName>
        <fullName evidence="2">Class I SAM-dependent methyltransferase</fullName>
    </submittedName>
</protein>
<keyword evidence="2" id="KW-0808">Transferase</keyword>
<proteinExistence type="predicted"/>
<dbReference type="PANTHER" id="PTHR45277">
    <property type="entry name" value="EXPRESSED PROTEIN"/>
    <property type="match status" value="1"/>
</dbReference>
<name>A0ABS1W3L2_9ACTN</name>
<dbReference type="GO" id="GO:0008168">
    <property type="term" value="F:methyltransferase activity"/>
    <property type="evidence" value="ECO:0007669"/>
    <property type="project" value="UniProtKB-KW"/>
</dbReference>
<dbReference type="RefSeq" id="WP_202998151.1">
    <property type="nucleotide sequence ID" value="NZ_JAENHO010000018.1"/>
</dbReference>
<evidence type="ECO:0000313" key="2">
    <source>
        <dbReference type="EMBL" id="MBL7261314.1"/>
    </source>
</evidence>
<accession>A0ABS1W3L2</accession>
<dbReference type="PANTHER" id="PTHR45277:SF1">
    <property type="entry name" value="EXPRESSED PROTEIN"/>
    <property type="match status" value="1"/>
</dbReference>
<dbReference type="SUPFAM" id="SSF53335">
    <property type="entry name" value="S-adenosyl-L-methionine-dependent methyltransferases"/>
    <property type="match status" value="1"/>
</dbReference>
<dbReference type="GO" id="GO:0032259">
    <property type="term" value="P:methylation"/>
    <property type="evidence" value="ECO:0007669"/>
    <property type="project" value="UniProtKB-KW"/>
</dbReference>
<sequence>MGVDLWRSVDQSGNDPARTLANAAAEGVTVELITADLRTLPIATGSVDVVLSSLAIHNIPDDAGRTAAIAEAARILRPGGRLLIVDFRHAPAYGKQLIGLGLTDVAVRDLGPRFWYGGPWGRASAVTATGPR</sequence>
<dbReference type="CDD" id="cd02440">
    <property type="entry name" value="AdoMet_MTases"/>
    <property type="match status" value="1"/>
</dbReference>
<evidence type="ECO:0000313" key="3">
    <source>
        <dbReference type="Proteomes" id="UP000598996"/>
    </source>
</evidence>